<feature type="non-terminal residue" evidence="3">
    <location>
        <position position="165"/>
    </location>
</feature>
<dbReference type="Pfam" id="PF20145">
    <property type="entry name" value="ARMET_N"/>
    <property type="match status" value="1"/>
</dbReference>
<dbReference type="AlphaFoldDB" id="A0A8S4BKY7"/>
<dbReference type="GO" id="GO:0005783">
    <property type="term" value="C:endoplasmic reticulum"/>
    <property type="evidence" value="ECO:0007669"/>
    <property type="project" value="TreeGrafter"/>
</dbReference>
<dbReference type="OrthoDB" id="5597848at2759"/>
<comment type="caution">
    <text evidence="3">The sequence shown here is derived from an EMBL/GenBank/DDBJ whole genome shotgun (WGS) entry which is preliminary data.</text>
</comment>
<feature type="domain" description="ARMET N-terminal" evidence="2">
    <location>
        <begin position="20"/>
        <end position="58"/>
    </location>
</feature>
<organism evidence="3 4">
    <name type="scientific">Menidia menidia</name>
    <name type="common">Atlantic silverside</name>
    <dbReference type="NCBI Taxonomy" id="238744"/>
    <lineage>
        <taxon>Eukaryota</taxon>
        <taxon>Metazoa</taxon>
        <taxon>Chordata</taxon>
        <taxon>Craniata</taxon>
        <taxon>Vertebrata</taxon>
        <taxon>Euteleostomi</taxon>
        <taxon>Actinopterygii</taxon>
        <taxon>Neopterygii</taxon>
        <taxon>Teleostei</taxon>
        <taxon>Neoteleostei</taxon>
        <taxon>Acanthomorphata</taxon>
        <taxon>Ovalentaria</taxon>
        <taxon>Atherinomorphae</taxon>
        <taxon>Atheriniformes</taxon>
        <taxon>Atherinopsidae</taxon>
        <taxon>Menidiinae</taxon>
        <taxon>Menidia</taxon>
    </lineage>
</organism>
<dbReference type="GO" id="GO:0005615">
    <property type="term" value="C:extracellular space"/>
    <property type="evidence" value="ECO:0007669"/>
    <property type="project" value="TreeGrafter"/>
</dbReference>
<feature type="compositionally biased region" description="Basic and acidic residues" evidence="1">
    <location>
        <begin position="55"/>
        <end position="85"/>
    </location>
</feature>
<dbReference type="PANTHER" id="PTHR12990:SF10">
    <property type="entry name" value="MESENCEPHALIC ASTROCYTE-DERIVED NEUROTROPHIC FACTOR"/>
    <property type="match status" value="1"/>
</dbReference>
<name>A0A8S4BKY7_9TELE</name>
<evidence type="ECO:0000256" key="1">
    <source>
        <dbReference type="SAM" id="MobiDB-lite"/>
    </source>
</evidence>
<feature type="region of interest" description="Disordered" evidence="1">
    <location>
        <begin position="50"/>
        <end position="138"/>
    </location>
</feature>
<dbReference type="Proteomes" id="UP000677803">
    <property type="component" value="Unassembled WGS sequence"/>
</dbReference>
<evidence type="ECO:0000313" key="4">
    <source>
        <dbReference type="Proteomes" id="UP000677803"/>
    </source>
</evidence>
<sequence length="165" mass="17993">CVTFLGKFYQLLKDSNTKFNSADIETALCYYIGATSDAATKMINEVSKPLSSHVPVDKGLHGPRHEGEREGHREPAQTQHPDRRQASLSPQRGFPVPAAGPEHSVLSSTQTPVSGATPRASRCHVTRKRSPSLVRAPGPAHVGTRTLLRLVRVRTFRVQRPVGAV</sequence>
<dbReference type="InterPro" id="IPR045333">
    <property type="entry name" value="ARMET-like"/>
</dbReference>
<evidence type="ECO:0000313" key="3">
    <source>
        <dbReference type="EMBL" id="CAG5977324.1"/>
    </source>
</evidence>
<dbReference type="InterPro" id="IPR045332">
    <property type="entry name" value="ARMET_N"/>
</dbReference>
<feature type="compositionally biased region" description="Basic residues" evidence="1">
    <location>
        <begin position="121"/>
        <end position="130"/>
    </location>
</feature>
<dbReference type="EMBL" id="CAJRST010033334">
    <property type="protein sequence ID" value="CAG5977324.1"/>
    <property type="molecule type" value="Genomic_DNA"/>
</dbReference>
<proteinExistence type="predicted"/>
<accession>A0A8S4BKY7</accession>
<reference evidence="3" key="1">
    <citation type="submission" date="2021-05" db="EMBL/GenBank/DDBJ databases">
        <authorList>
            <person name="Tigano A."/>
        </authorList>
    </citation>
    <scope>NUCLEOTIDE SEQUENCE</scope>
</reference>
<dbReference type="GO" id="GO:0031175">
    <property type="term" value="P:neuron projection development"/>
    <property type="evidence" value="ECO:0007669"/>
    <property type="project" value="TreeGrafter"/>
</dbReference>
<protein>
    <submittedName>
        <fullName evidence="3">(Atlantic silverside) hypothetical protein</fullName>
    </submittedName>
</protein>
<gene>
    <name evidence="3" type="ORF">MMEN_LOCUS15869</name>
</gene>
<dbReference type="Gene3D" id="1.10.225.10">
    <property type="entry name" value="Saposin-like"/>
    <property type="match status" value="1"/>
</dbReference>
<feature type="compositionally biased region" description="Polar residues" evidence="1">
    <location>
        <begin position="105"/>
        <end position="114"/>
    </location>
</feature>
<keyword evidence="4" id="KW-1185">Reference proteome</keyword>
<dbReference type="PANTHER" id="PTHR12990">
    <property type="entry name" value="ARMET-LIKE PROTEIN"/>
    <property type="match status" value="1"/>
</dbReference>
<evidence type="ECO:0000259" key="2">
    <source>
        <dbReference type="Pfam" id="PF20145"/>
    </source>
</evidence>
<dbReference type="GO" id="GO:0071542">
    <property type="term" value="P:dopaminergic neuron differentiation"/>
    <property type="evidence" value="ECO:0007669"/>
    <property type="project" value="TreeGrafter"/>
</dbReference>